<evidence type="ECO:0000313" key="3">
    <source>
        <dbReference type="Proteomes" id="UP000030341"/>
    </source>
</evidence>
<dbReference type="HOGENOM" id="CLU_1502225_0_0_6"/>
<dbReference type="AlphaFoldDB" id="A0A0A7EL38"/>
<sequence>MRNLLLLLVSFITLPVLAENAMADAFERLSLVKQSEVSGEFEQHKKIKILKNKIVSKGVFSANATGFKWQQTVPVISTIRMDKSGVHSEDHLGNISKLNNADRYIPLLKALLLQDPELLSDFLMVQSGDDSCIDLTAKAPLNQVFSSVTLCGKGTVSDIILRETAGHITEIKLSYGPTR</sequence>
<dbReference type="EMBL" id="CP009889">
    <property type="protein sequence ID" value="AIY67253.1"/>
    <property type="molecule type" value="Genomic_DNA"/>
</dbReference>
<dbReference type="STRING" id="1348114.OM33_19560"/>
<reference evidence="2 3" key="1">
    <citation type="submission" date="2014-11" db="EMBL/GenBank/DDBJ databases">
        <title>Complete Genome Sequence of Pseudoalteromonas sp. Strain OCN003 Isolated from Kaneohe Bay, Oahu, Hawaii.</title>
        <authorList>
            <person name="Beurmann S."/>
            <person name="Videau P."/>
            <person name="Ushijima B."/>
            <person name="Smith A.M."/>
            <person name="Aeby G.S."/>
            <person name="Callahan S.M."/>
            <person name="Belcaid M."/>
        </authorList>
    </citation>
    <scope>NUCLEOTIDE SEQUENCE [LARGE SCALE GENOMIC DNA]</scope>
    <source>
        <strain evidence="2 3">OCN003</strain>
    </source>
</reference>
<evidence type="ECO:0000256" key="1">
    <source>
        <dbReference type="SAM" id="SignalP"/>
    </source>
</evidence>
<dbReference type="InterPro" id="IPR004564">
    <property type="entry name" value="OM_lipoprot_carrier_LolA-like"/>
</dbReference>
<feature type="signal peptide" evidence="1">
    <location>
        <begin position="1"/>
        <end position="18"/>
    </location>
</feature>
<dbReference type="OrthoDB" id="5700849at2"/>
<dbReference type="KEGG" id="pseo:OM33_19560"/>
<dbReference type="RefSeq" id="WP_040136090.1">
    <property type="nucleotide sequence ID" value="NZ_CP009889.1"/>
</dbReference>
<dbReference type="CDD" id="cd16325">
    <property type="entry name" value="LolA"/>
    <property type="match status" value="1"/>
</dbReference>
<gene>
    <name evidence="2" type="ORF">OM33_19560</name>
</gene>
<evidence type="ECO:0008006" key="4">
    <source>
        <dbReference type="Google" id="ProtNLM"/>
    </source>
</evidence>
<organism evidence="2 3">
    <name type="scientific">Pseudoalteromonas piratica</name>
    <dbReference type="NCBI Taxonomy" id="1348114"/>
    <lineage>
        <taxon>Bacteria</taxon>
        <taxon>Pseudomonadati</taxon>
        <taxon>Pseudomonadota</taxon>
        <taxon>Gammaproteobacteria</taxon>
        <taxon>Alteromonadales</taxon>
        <taxon>Pseudoalteromonadaceae</taxon>
        <taxon>Pseudoalteromonas</taxon>
    </lineage>
</organism>
<feature type="chain" id="PRO_5002027113" description="Outer membrane lipoprotein carrier protein LolA" evidence="1">
    <location>
        <begin position="19"/>
        <end position="179"/>
    </location>
</feature>
<accession>A0A0A7EL38</accession>
<dbReference type="eggNOG" id="COG2834">
    <property type="taxonomic scope" value="Bacteria"/>
</dbReference>
<keyword evidence="3" id="KW-1185">Reference proteome</keyword>
<evidence type="ECO:0000313" key="2">
    <source>
        <dbReference type="EMBL" id="AIY67253.1"/>
    </source>
</evidence>
<protein>
    <recommendedName>
        <fullName evidence="4">Outer membrane lipoprotein carrier protein LolA</fullName>
    </recommendedName>
</protein>
<keyword evidence="1" id="KW-0732">Signal</keyword>
<dbReference type="Gene3D" id="2.50.20.10">
    <property type="entry name" value="Lipoprotein localisation LolA/LolB/LppX"/>
    <property type="match status" value="1"/>
</dbReference>
<name>A0A0A7EL38_9GAMM</name>
<proteinExistence type="predicted"/>
<dbReference type="Proteomes" id="UP000030341">
    <property type="component" value="Chromosome 2"/>
</dbReference>